<feature type="transmembrane region" description="Helical" evidence="2">
    <location>
        <begin position="65"/>
        <end position="90"/>
    </location>
</feature>
<dbReference type="EMBL" id="JAOSHN010000002">
    <property type="protein sequence ID" value="MCU7377766.1"/>
    <property type="molecule type" value="Genomic_DNA"/>
</dbReference>
<accession>A0A9J6QV32</accession>
<evidence type="ECO:0000256" key="2">
    <source>
        <dbReference type="SAM" id="Phobius"/>
    </source>
</evidence>
<keyword evidence="2" id="KW-0812">Transmembrane</keyword>
<proteinExistence type="predicted"/>
<dbReference type="AlphaFoldDB" id="A0A9J6QV32"/>
<protein>
    <submittedName>
        <fullName evidence="3">Uncharacterized protein</fullName>
    </submittedName>
</protein>
<organism evidence="3 4">
    <name type="scientific">Hominibacterium faecale</name>
    <dbReference type="NCBI Taxonomy" id="2839743"/>
    <lineage>
        <taxon>Bacteria</taxon>
        <taxon>Bacillati</taxon>
        <taxon>Bacillota</taxon>
        <taxon>Clostridia</taxon>
        <taxon>Peptostreptococcales</taxon>
        <taxon>Anaerovoracaceae</taxon>
        <taxon>Hominibacterium</taxon>
    </lineage>
</organism>
<evidence type="ECO:0000256" key="1">
    <source>
        <dbReference type="SAM" id="MobiDB-lite"/>
    </source>
</evidence>
<comment type="caution">
    <text evidence="3">The sequence shown here is derived from an EMBL/GenBank/DDBJ whole genome shotgun (WGS) entry which is preliminary data.</text>
</comment>
<name>A0A9J6QV32_9FIRM</name>
<evidence type="ECO:0000313" key="3">
    <source>
        <dbReference type="EMBL" id="MCU7377766.1"/>
    </source>
</evidence>
<dbReference type="Proteomes" id="UP001065549">
    <property type="component" value="Unassembled WGS sequence"/>
</dbReference>
<dbReference type="RefSeq" id="WP_148394943.1">
    <property type="nucleotide sequence ID" value="NZ_JAJAGH010000004.1"/>
</dbReference>
<keyword evidence="4" id="KW-1185">Reference proteome</keyword>
<feature type="transmembrane region" description="Helical" evidence="2">
    <location>
        <begin position="21"/>
        <end position="45"/>
    </location>
</feature>
<keyword evidence="2" id="KW-0472">Membrane</keyword>
<feature type="compositionally biased region" description="Acidic residues" evidence="1">
    <location>
        <begin position="127"/>
        <end position="170"/>
    </location>
</feature>
<keyword evidence="2" id="KW-1133">Transmembrane helix</keyword>
<feature type="region of interest" description="Disordered" evidence="1">
    <location>
        <begin position="120"/>
        <end position="177"/>
    </location>
</feature>
<reference evidence="3" key="1">
    <citation type="submission" date="2022-09" db="EMBL/GenBank/DDBJ databases">
        <title>Culturomic study of gut microbiota in children with autism spectrum disorder.</title>
        <authorList>
            <person name="Efimov B.A."/>
            <person name="Chaplin A.V."/>
            <person name="Sokolova S.R."/>
            <person name="Pikina A.P."/>
            <person name="Korzhanova M."/>
            <person name="Belova V."/>
            <person name="Korostin D."/>
        </authorList>
    </citation>
    <scope>NUCLEOTIDE SEQUENCE</scope>
    <source>
        <strain evidence="3">ASD5510</strain>
    </source>
</reference>
<sequence>MGDKAEIGVKVKKKSSLCRKGVIGLYVCAGLSLICVIYMLYYSITYVSSYYASYGMSISEGIKDVIQYVASSTGNYLGFAILFFAAAVILKKVDALSPKPEVAQQQIELENTFKEQLTGAVPKEEALETEEEPQQDAELETPEGEMEAEALEEAAGEPETQEEGDSVELQEGEKKES</sequence>
<gene>
    <name evidence="3" type="ORF">OBO34_05275</name>
</gene>
<evidence type="ECO:0000313" key="4">
    <source>
        <dbReference type="Proteomes" id="UP001065549"/>
    </source>
</evidence>